<organism evidence="1 2">
    <name type="scientific">Shouchella rhizosphaerae</name>
    <dbReference type="NCBI Taxonomy" id="866786"/>
    <lineage>
        <taxon>Bacteria</taxon>
        <taxon>Bacillati</taxon>
        <taxon>Bacillota</taxon>
        <taxon>Bacilli</taxon>
        <taxon>Bacillales</taxon>
        <taxon>Bacillaceae</taxon>
        <taxon>Shouchella</taxon>
    </lineage>
</organism>
<sequence>MTILILIVLLGFLVDFWKARQQRNEIIKQNKEMIALLKELTTKK</sequence>
<keyword evidence="2" id="KW-1185">Reference proteome</keyword>
<dbReference type="Proteomes" id="UP001341136">
    <property type="component" value="Chromosome"/>
</dbReference>
<dbReference type="RefSeq" id="WP_255222650.1">
    <property type="nucleotide sequence ID" value="NZ_CP144921.1"/>
</dbReference>
<dbReference type="EMBL" id="CP144921">
    <property type="protein sequence ID" value="WWA31421.1"/>
    <property type="molecule type" value="Genomic_DNA"/>
</dbReference>
<protein>
    <submittedName>
        <fullName evidence="1">Uncharacterized protein</fullName>
    </submittedName>
</protein>
<accession>A0ABZ2CW85</accession>
<gene>
    <name evidence="1" type="ORF">V5G21_06365</name>
</gene>
<reference evidence="1 2" key="1">
    <citation type="submission" date="2024-01" db="EMBL/GenBank/DDBJ databases">
        <title>Culturomics analysis of mouse respiratory tract.</title>
        <authorList>
            <person name="Phillips A.M."/>
            <person name="Collette N.M."/>
            <person name="Mageeney C.M."/>
            <person name="Sinha A."/>
            <person name="Hern K.E."/>
            <person name="Arkin A.P."/>
            <person name="Williams K.P."/>
            <person name="Branda S."/>
        </authorList>
    </citation>
    <scope>NUCLEOTIDE SEQUENCE [LARGE SCALE GENOMIC DNA]</scope>
    <source>
        <strain evidence="1 2">CP20</strain>
    </source>
</reference>
<evidence type="ECO:0000313" key="2">
    <source>
        <dbReference type="Proteomes" id="UP001341136"/>
    </source>
</evidence>
<evidence type="ECO:0000313" key="1">
    <source>
        <dbReference type="EMBL" id="WWA31421.1"/>
    </source>
</evidence>
<name>A0ABZ2CW85_9BACI</name>
<proteinExistence type="predicted"/>